<evidence type="ECO:0000313" key="2">
    <source>
        <dbReference type="EMBL" id="PSC67202.1"/>
    </source>
</evidence>
<dbReference type="AlphaFoldDB" id="A0A2P6UZD0"/>
<comment type="caution">
    <text evidence="2">The sequence shown here is derived from an EMBL/GenBank/DDBJ whole genome shotgun (WGS) entry which is preliminary data.</text>
</comment>
<evidence type="ECO:0000313" key="3">
    <source>
        <dbReference type="Proteomes" id="UP000239649"/>
    </source>
</evidence>
<reference evidence="2 3" key="1">
    <citation type="journal article" date="2018" name="Plant J.">
        <title>Genome sequences of Chlorella sorokiniana UTEX 1602 and Micractinium conductrix SAG 241.80: implications to maltose excretion by a green alga.</title>
        <authorList>
            <person name="Arriola M.B."/>
            <person name="Velmurugan N."/>
            <person name="Zhang Y."/>
            <person name="Plunkett M.H."/>
            <person name="Hondzo H."/>
            <person name="Barney B.M."/>
        </authorList>
    </citation>
    <scope>NUCLEOTIDE SEQUENCE [LARGE SCALE GENOMIC DNA]</scope>
    <source>
        <strain evidence="2 3">SAG 241.80</strain>
    </source>
</reference>
<keyword evidence="1" id="KW-0732">Signal</keyword>
<feature type="signal peptide" evidence="1">
    <location>
        <begin position="1"/>
        <end position="28"/>
    </location>
</feature>
<name>A0A2P6UZD0_9CHLO</name>
<gene>
    <name evidence="2" type="ORF">C2E20_9101</name>
</gene>
<evidence type="ECO:0000256" key="1">
    <source>
        <dbReference type="SAM" id="SignalP"/>
    </source>
</evidence>
<dbReference type="EMBL" id="LHPF02000074">
    <property type="protein sequence ID" value="PSC67202.1"/>
    <property type="molecule type" value="Genomic_DNA"/>
</dbReference>
<proteinExistence type="predicted"/>
<feature type="chain" id="PRO_5015203740" evidence="1">
    <location>
        <begin position="29"/>
        <end position="133"/>
    </location>
</feature>
<dbReference type="Proteomes" id="UP000239649">
    <property type="component" value="Unassembled WGS sequence"/>
</dbReference>
<accession>A0A2P6UZD0</accession>
<sequence>MSSAAVRPFASALLAALTLLSLQQRGAAQSAPALRPGYSQGVRLRAWQHASAPSISSFGSAVPAYNTGPGTLRINTIISNVSCALPDDCLVVPSTGEVLADNVTMEIVGELWIDAAAPWDFRMRGNDASAPYH</sequence>
<organism evidence="2 3">
    <name type="scientific">Micractinium conductrix</name>
    <dbReference type="NCBI Taxonomy" id="554055"/>
    <lineage>
        <taxon>Eukaryota</taxon>
        <taxon>Viridiplantae</taxon>
        <taxon>Chlorophyta</taxon>
        <taxon>core chlorophytes</taxon>
        <taxon>Trebouxiophyceae</taxon>
        <taxon>Chlorellales</taxon>
        <taxon>Chlorellaceae</taxon>
        <taxon>Chlorella clade</taxon>
        <taxon>Micractinium</taxon>
    </lineage>
</organism>
<protein>
    <submittedName>
        <fullName evidence="2">Uncharacterized protein</fullName>
    </submittedName>
</protein>
<keyword evidence="3" id="KW-1185">Reference proteome</keyword>